<comment type="caution">
    <text evidence="1">The sequence shown here is derived from an EMBL/GenBank/DDBJ whole genome shotgun (WGS) entry which is preliminary data.</text>
</comment>
<dbReference type="Proteomes" id="UP000037904">
    <property type="component" value="Unassembled WGS sequence"/>
</dbReference>
<evidence type="ECO:0000313" key="2">
    <source>
        <dbReference type="Proteomes" id="UP000037904"/>
    </source>
</evidence>
<name>A0A0N0DD11_FUSLA</name>
<sequence length="218" mass="24660">MTAIILNQVADSAQSLTDLVIGFDPTQCTERELSELIRLGEKLEGIGITLLSKAESKYAWEASAGLRFKVAATTSKVIAMEEVPLPKSFRRSLKAIFVGPESLLQSLSLGQSRHKNFDRRCKKLRKLSPNAIVTWALTFSPNSWFVHNMRNDIFSCLITFVESRPRKMWPSKVYELLEGLKRDMDLAQNFEYLRFVSDLNISAPNENGAESDVSFPQR</sequence>
<reference evidence="1 2" key="1">
    <citation type="submission" date="2015-04" db="EMBL/GenBank/DDBJ databases">
        <title>The draft genome sequence of Fusarium langsethiae, a T-2/HT-2 mycotoxin producer.</title>
        <authorList>
            <person name="Lysoe E."/>
            <person name="Divon H.H."/>
            <person name="Terzi V."/>
            <person name="Orru L."/>
            <person name="Lamontanara A."/>
            <person name="Kolseth A.-K."/>
            <person name="Frandsen R.J."/>
            <person name="Nielsen K."/>
            <person name="Thrane U."/>
        </authorList>
    </citation>
    <scope>NUCLEOTIDE SEQUENCE [LARGE SCALE GENOMIC DNA]</scope>
    <source>
        <strain evidence="1 2">Fl201059</strain>
    </source>
</reference>
<organism evidence="1 2">
    <name type="scientific">Fusarium langsethiae</name>
    <dbReference type="NCBI Taxonomy" id="179993"/>
    <lineage>
        <taxon>Eukaryota</taxon>
        <taxon>Fungi</taxon>
        <taxon>Dikarya</taxon>
        <taxon>Ascomycota</taxon>
        <taxon>Pezizomycotina</taxon>
        <taxon>Sordariomycetes</taxon>
        <taxon>Hypocreomycetidae</taxon>
        <taxon>Hypocreales</taxon>
        <taxon>Nectriaceae</taxon>
        <taxon>Fusarium</taxon>
    </lineage>
</organism>
<keyword evidence="2" id="KW-1185">Reference proteome</keyword>
<dbReference type="AlphaFoldDB" id="A0A0N0DD11"/>
<dbReference type="EMBL" id="JXCE01000230">
    <property type="protein sequence ID" value="KPA38975.1"/>
    <property type="molecule type" value="Genomic_DNA"/>
</dbReference>
<accession>A0A0N0DD11</accession>
<gene>
    <name evidence="1" type="ORF">FLAG1_08177</name>
</gene>
<proteinExistence type="predicted"/>
<dbReference type="OrthoDB" id="5422777at2759"/>
<evidence type="ECO:0000313" key="1">
    <source>
        <dbReference type="EMBL" id="KPA38975.1"/>
    </source>
</evidence>
<protein>
    <submittedName>
        <fullName evidence="1">Uncharacterized protein</fullName>
    </submittedName>
</protein>